<evidence type="ECO:0000313" key="4">
    <source>
        <dbReference type="Proteomes" id="UP000186132"/>
    </source>
</evidence>
<evidence type="ECO:0000259" key="1">
    <source>
        <dbReference type="Pfam" id="PF11716"/>
    </source>
</evidence>
<dbReference type="RefSeq" id="WP_073388190.1">
    <property type="nucleotide sequence ID" value="NZ_FQVU01000002.1"/>
</dbReference>
<dbReference type="Pfam" id="PF11716">
    <property type="entry name" value="MDMPI_N"/>
    <property type="match status" value="1"/>
</dbReference>
<organism evidence="3 4">
    <name type="scientific">Jatrophihabitans endophyticus</name>
    <dbReference type="NCBI Taxonomy" id="1206085"/>
    <lineage>
        <taxon>Bacteria</taxon>
        <taxon>Bacillati</taxon>
        <taxon>Actinomycetota</taxon>
        <taxon>Actinomycetes</taxon>
        <taxon>Jatrophihabitantales</taxon>
        <taxon>Jatrophihabitantaceae</taxon>
        <taxon>Jatrophihabitans</taxon>
    </lineage>
</organism>
<dbReference type="GO" id="GO:0046872">
    <property type="term" value="F:metal ion binding"/>
    <property type="evidence" value="ECO:0007669"/>
    <property type="project" value="InterPro"/>
</dbReference>
<gene>
    <name evidence="3" type="ORF">SAMN05443575_1514</name>
</gene>
<dbReference type="InterPro" id="IPR041629">
    <property type="entry name" value="SCP_3"/>
</dbReference>
<dbReference type="Proteomes" id="UP000186132">
    <property type="component" value="Unassembled WGS sequence"/>
</dbReference>
<dbReference type="InterPro" id="IPR017517">
    <property type="entry name" value="Maleyloyr_isom"/>
</dbReference>
<feature type="domain" description="Mycothiol-dependent maleylpyruvate isomerase metal-binding" evidence="1">
    <location>
        <begin position="14"/>
        <end position="147"/>
    </location>
</feature>
<evidence type="ECO:0000313" key="3">
    <source>
        <dbReference type="EMBL" id="SHG15042.1"/>
    </source>
</evidence>
<reference evidence="3 4" key="1">
    <citation type="submission" date="2016-11" db="EMBL/GenBank/DDBJ databases">
        <authorList>
            <person name="Jaros S."/>
            <person name="Januszkiewicz K."/>
            <person name="Wedrychowicz H."/>
        </authorList>
    </citation>
    <scope>NUCLEOTIDE SEQUENCE [LARGE SCALE GENOMIC DNA]</scope>
    <source>
        <strain evidence="3 4">DSM 45627</strain>
    </source>
</reference>
<evidence type="ECO:0000259" key="2">
    <source>
        <dbReference type="Pfam" id="PF17844"/>
    </source>
</evidence>
<keyword evidence="4" id="KW-1185">Reference proteome</keyword>
<proteinExistence type="predicted"/>
<dbReference type="Gene3D" id="3.30.1050.40">
    <property type="match status" value="1"/>
</dbReference>
<dbReference type="EMBL" id="FQVU01000002">
    <property type="protein sequence ID" value="SHG15042.1"/>
    <property type="molecule type" value="Genomic_DNA"/>
</dbReference>
<dbReference type="STRING" id="1206085.SAMN05443575_1514"/>
<dbReference type="InterPro" id="IPR034660">
    <property type="entry name" value="DinB/YfiT-like"/>
</dbReference>
<dbReference type="NCBIfam" id="TIGR03083">
    <property type="entry name" value="maleylpyruvate isomerase family mycothiol-dependent enzyme"/>
    <property type="match status" value="1"/>
</dbReference>
<protein>
    <submittedName>
        <fullName evidence="3">TIGR03083 family protein</fullName>
    </submittedName>
</protein>
<accession>A0A1M5HGT6</accession>
<dbReference type="AlphaFoldDB" id="A0A1M5HGT6"/>
<feature type="domain" description="Bacterial SCP orthologue" evidence="2">
    <location>
        <begin position="161"/>
        <end position="252"/>
    </location>
</feature>
<dbReference type="InterPro" id="IPR024344">
    <property type="entry name" value="MDMPI_metal-binding"/>
</dbReference>
<sequence length="254" mass="26133">MSPRLAAALAEYGAQAAALADWVAALPTPDLERAGILPGWTVRVLVGHVASSKEGLVHHLDTRGEGRAVPAASYVQAYAPAAADIAAASVATTGADGRDELVARLRAPLPTTEIADATVLAGPRGPITALDFARTRVLDLVVHCDDASRSLPGHDPVPLLRPALATTVRVLAEILAAQAPGRSVELRVPPFVAVQAVPGPRHTRGTPPNVVETDAVTWLRLATGRLDFAAAVAAGTVRATGPRSDLAGFLPVLA</sequence>
<name>A0A1M5HGT6_9ACTN</name>
<dbReference type="OrthoDB" id="8481083at2"/>
<dbReference type="SUPFAM" id="SSF109854">
    <property type="entry name" value="DinB/YfiT-like putative metalloenzymes"/>
    <property type="match status" value="1"/>
</dbReference>
<dbReference type="Pfam" id="PF17844">
    <property type="entry name" value="SCP_3"/>
    <property type="match status" value="1"/>
</dbReference>